<name>A0AC11BDH4_SHEEP</name>
<evidence type="ECO:0000313" key="1">
    <source>
        <dbReference type="Ensembl" id="ENSOARP00020012040.2"/>
    </source>
</evidence>
<organism evidence="1">
    <name type="scientific">Ovis aries</name>
    <name type="common">Sheep</name>
    <dbReference type="NCBI Taxonomy" id="9940"/>
    <lineage>
        <taxon>Eukaryota</taxon>
        <taxon>Metazoa</taxon>
        <taxon>Chordata</taxon>
        <taxon>Craniata</taxon>
        <taxon>Vertebrata</taxon>
        <taxon>Euteleostomi</taxon>
        <taxon>Mammalia</taxon>
        <taxon>Eutheria</taxon>
        <taxon>Laurasiatheria</taxon>
        <taxon>Artiodactyla</taxon>
        <taxon>Ruminantia</taxon>
        <taxon>Pecora</taxon>
        <taxon>Bovidae</taxon>
        <taxon>Caprinae</taxon>
        <taxon>Ovis</taxon>
    </lineage>
</organism>
<reference evidence="1" key="2">
    <citation type="submission" date="2025-08" db="UniProtKB">
        <authorList>
            <consortium name="Ensembl"/>
        </authorList>
    </citation>
    <scope>IDENTIFICATION</scope>
</reference>
<proteinExistence type="predicted"/>
<protein>
    <submittedName>
        <fullName evidence="1">Deltex E3 ubiquitin ligase 3L</fullName>
    </submittedName>
</protein>
<gene>
    <name evidence="1" type="primary">DTX3L</name>
</gene>
<dbReference type="Ensembl" id="ENSOART00020014575.2">
    <property type="protein sequence ID" value="ENSOARP00020012040.2"/>
    <property type="gene ID" value="ENSOARG00020009450.2"/>
</dbReference>
<accession>A0AC11BDH4</accession>
<reference evidence="1" key="1">
    <citation type="submission" date="2020-11" db="EMBL/GenBank/DDBJ databases">
        <authorList>
            <person name="Davenport K.M."/>
            <person name="Bickhart D.M."/>
            <person name="Smith T.P.L."/>
            <person name="Murdoch B.M."/>
            <person name="Rosen B.D."/>
        </authorList>
    </citation>
    <scope>NUCLEOTIDE SEQUENCE [LARGE SCALE GENOMIC DNA]</scope>
    <source>
        <strain evidence="1">OAR_USU_Benz2616</strain>
    </source>
</reference>
<sequence length="919" mass="103097">MFSLGQREDDSQTLCFPEIKTWSRLYNKGHATYLKVKIKSYLFNGPGKIKLHCQVSSVMATKTYLQLERFKVENTEGSPGLARASRASPRPRREPTGDDPREAPAPTPRGTEKGTYSPGSPRPGGRRREERVRPCQEPRRISGEAKLKLCAPERRGGGTPAPARPSCVAATRGAIPERTAMASSLGPPSPLLVRVSHPGTRLEWKLEKYFQSRKSGGGECTVVALDRSDPTSNTFRVQFKQRAGKDGVLKKGEHQIVVDNQLVTIFLEPNENAEEKKTKMSSSTQSQKGASHDEKPPNVKDIHNDVDSCLQKIFLTVTAELNCQLFSKEQRDLIVVHCPNVARVKDHDGTEKIRGNFRDIEKVHGFLSDQLLKREQKHESSPLTSEREPLSQQDRNSCVSPFEPESRSEDKSNCFEVPLAFFEYFTHSWPDKIAFIEKRFGTKIISQASSPNMVYLDFTSSQSGDLEAARKNFVGEFQKCVETLKQECVSLADSKQATKIKEELNHQFAKLLIKEKGEELTLLGTADDISAAKHFLASKNFESFVKPPVKILTPKDMIKGIEVDTTHYKLLEAELSQEISKIEKKYDTQSNILGINQKTCIQFEPKTKGLDLSIHAYSSFIDTYQHVSCQITREVLSLKLLGKERKHLHGAKFSDDFRKRHPDIHFVLNQESMTLIGLPNHLTKAKQYVLNRCGVSPSATEKWNETLMDTDGHNSKAASPTLQHPASSEVSEVNEEQDTCVICLSTVSNKHVLSKCKHKFCRPCIQEAFSYKPVCPVCQTSYGVQKGNQPDGRMSVVVVRESLPGYEHCGTIVITYNIEGGIQTKEHPNPGARFSGIQRTAYLPDNKEGNEVLALLHRAFDQKLIFTVGESRTLGVSGVITWNDIHHKTSRTGGPQRYGYPDPHYLKRVKQELKDKGIE</sequence>
<reference evidence="1" key="3">
    <citation type="submission" date="2025-09" db="UniProtKB">
        <authorList>
            <consortium name="Ensembl"/>
        </authorList>
    </citation>
    <scope>IDENTIFICATION</scope>
</reference>